<dbReference type="OrthoDB" id="277268at2"/>
<protein>
    <submittedName>
        <fullName evidence="2">DNA-binding protein</fullName>
    </submittedName>
</protein>
<dbReference type="SUPFAM" id="SSF54523">
    <property type="entry name" value="Pili subunits"/>
    <property type="match status" value="1"/>
</dbReference>
<keyword evidence="3" id="KW-1185">Reference proteome</keyword>
<sequence length="119" mass="12973">MMLDRSFIQSSHRSGARRAAFSILEIIVALTIATLFAMTGLAFIQTHGETAKSRACEGHRSMLQRDVELYEHETGRSPGRTLRELADEDYTGPNMPTCPTSGNAYALDGGDVTCPTHGK</sequence>
<evidence type="ECO:0000313" key="3">
    <source>
        <dbReference type="Proteomes" id="UP000225740"/>
    </source>
</evidence>
<dbReference type="GeneID" id="90608888"/>
<keyword evidence="1" id="KW-0472">Membrane</keyword>
<gene>
    <name evidence="2" type="ORF">CEE69_12165</name>
</gene>
<keyword evidence="2" id="KW-0238">DNA-binding</keyword>
<reference evidence="2 3" key="1">
    <citation type="submission" date="2017-06" db="EMBL/GenBank/DDBJ databases">
        <title>Description of Rhodopirellula bahusiensis sp. nov.</title>
        <authorList>
            <person name="Kizina J."/>
            <person name="Harder J."/>
        </authorList>
    </citation>
    <scope>NUCLEOTIDE SEQUENCE [LARGE SCALE GENOMIC DNA]</scope>
    <source>
        <strain evidence="2 3">SWK21</strain>
    </source>
</reference>
<evidence type="ECO:0000313" key="2">
    <source>
        <dbReference type="EMBL" id="PHQ35161.1"/>
    </source>
</evidence>
<comment type="caution">
    <text evidence="2">The sequence shown here is derived from an EMBL/GenBank/DDBJ whole genome shotgun (WGS) entry which is preliminary data.</text>
</comment>
<evidence type="ECO:0000256" key="1">
    <source>
        <dbReference type="SAM" id="Phobius"/>
    </source>
</evidence>
<accession>A0A2G1W821</accession>
<dbReference type="InterPro" id="IPR045584">
    <property type="entry name" value="Pilin-like"/>
</dbReference>
<proteinExistence type="predicted"/>
<dbReference type="AlphaFoldDB" id="A0A2G1W821"/>
<name>A0A2G1W821_9BACT</name>
<dbReference type="RefSeq" id="WP_099260923.1">
    <property type="nucleotide sequence ID" value="NZ_NIZW01000008.1"/>
</dbReference>
<keyword evidence="1" id="KW-0812">Transmembrane</keyword>
<dbReference type="EMBL" id="NIZW01000008">
    <property type="protein sequence ID" value="PHQ35161.1"/>
    <property type="molecule type" value="Genomic_DNA"/>
</dbReference>
<dbReference type="GO" id="GO:0003677">
    <property type="term" value="F:DNA binding"/>
    <property type="evidence" value="ECO:0007669"/>
    <property type="project" value="UniProtKB-KW"/>
</dbReference>
<dbReference type="Proteomes" id="UP000225740">
    <property type="component" value="Unassembled WGS sequence"/>
</dbReference>
<keyword evidence="1" id="KW-1133">Transmembrane helix</keyword>
<organism evidence="2 3">
    <name type="scientific">Rhodopirellula bahusiensis</name>
    <dbReference type="NCBI Taxonomy" id="2014065"/>
    <lineage>
        <taxon>Bacteria</taxon>
        <taxon>Pseudomonadati</taxon>
        <taxon>Planctomycetota</taxon>
        <taxon>Planctomycetia</taxon>
        <taxon>Pirellulales</taxon>
        <taxon>Pirellulaceae</taxon>
        <taxon>Rhodopirellula</taxon>
    </lineage>
</organism>
<feature type="transmembrane region" description="Helical" evidence="1">
    <location>
        <begin position="21"/>
        <end position="44"/>
    </location>
</feature>